<comment type="caution">
    <text evidence="3">The sequence shown here is derived from an EMBL/GenBank/DDBJ whole genome shotgun (WGS) entry which is preliminary data.</text>
</comment>
<evidence type="ECO:0000259" key="2">
    <source>
        <dbReference type="PROSITE" id="PS51898"/>
    </source>
</evidence>
<feature type="non-terminal residue" evidence="3">
    <location>
        <position position="1"/>
    </location>
</feature>
<dbReference type="CDD" id="cd00397">
    <property type="entry name" value="DNA_BRE_C"/>
    <property type="match status" value="1"/>
</dbReference>
<evidence type="ECO:0000313" key="3">
    <source>
        <dbReference type="EMBL" id="GAG50299.1"/>
    </source>
</evidence>
<dbReference type="SUPFAM" id="SSF56349">
    <property type="entry name" value="DNA breaking-rejoining enzymes"/>
    <property type="match status" value="1"/>
</dbReference>
<organism evidence="3">
    <name type="scientific">marine sediment metagenome</name>
    <dbReference type="NCBI Taxonomy" id="412755"/>
    <lineage>
        <taxon>unclassified sequences</taxon>
        <taxon>metagenomes</taxon>
        <taxon>ecological metagenomes</taxon>
    </lineage>
</organism>
<accession>X0Y352</accession>
<dbReference type="PANTHER" id="PTHR30349:SF90">
    <property type="entry name" value="TYROSINE RECOMBINASE XERD"/>
    <property type="match status" value="1"/>
</dbReference>
<dbReference type="GO" id="GO:0003677">
    <property type="term" value="F:DNA binding"/>
    <property type="evidence" value="ECO:0007669"/>
    <property type="project" value="InterPro"/>
</dbReference>
<dbReference type="Gene3D" id="1.10.443.10">
    <property type="entry name" value="Intergrase catalytic core"/>
    <property type="match status" value="1"/>
</dbReference>
<dbReference type="AlphaFoldDB" id="X0Y352"/>
<sequence>RSRQEPPPPRGLDREEIKRLRAAIPDTAVGLRDKAIILICLLTGRRRAEIMSLRAGDLSRNKAIYYSYRAKGGRVKRRELPEPCFLGIVEALRARGKDLAAMEPDERLFDVSAHGFYLNLRRYFRKAKLPAGGVHILRHSAAKLRRDVGETVEEVSRFLDHANLAVTTTYLRRLEGEEDGGWRKVAALLE</sequence>
<protein>
    <recommendedName>
        <fullName evidence="2">Tyr recombinase domain-containing protein</fullName>
    </recommendedName>
</protein>
<dbReference type="InterPro" id="IPR002104">
    <property type="entry name" value="Integrase_catalytic"/>
</dbReference>
<feature type="domain" description="Tyr recombinase" evidence="2">
    <location>
        <begin position="7"/>
        <end position="187"/>
    </location>
</feature>
<dbReference type="PANTHER" id="PTHR30349">
    <property type="entry name" value="PHAGE INTEGRASE-RELATED"/>
    <property type="match status" value="1"/>
</dbReference>
<dbReference type="PROSITE" id="PS51898">
    <property type="entry name" value="TYR_RECOMBINASE"/>
    <property type="match status" value="1"/>
</dbReference>
<dbReference type="InterPro" id="IPR050090">
    <property type="entry name" value="Tyrosine_recombinase_XerCD"/>
</dbReference>
<proteinExistence type="predicted"/>
<dbReference type="GO" id="GO:0006310">
    <property type="term" value="P:DNA recombination"/>
    <property type="evidence" value="ECO:0007669"/>
    <property type="project" value="UniProtKB-KW"/>
</dbReference>
<dbReference type="GO" id="GO:0015074">
    <property type="term" value="P:DNA integration"/>
    <property type="evidence" value="ECO:0007669"/>
    <property type="project" value="InterPro"/>
</dbReference>
<dbReference type="InterPro" id="IPR011010">
    <property type="entry name" value="DNA_brk_join_enz"/>
</dbReference>
<evidence type="ECO:0000256" key="1">
    <source>
        <dbReference type="ARBA" id="ARBA00023172"/>
    </source>
</evidence>
<dbReference type="EMBL" id="BARS01053284">
    <property type="protein sequence ID" value="GAG50299.1"/>
    <property type="molecule type" value="Genomic_DNA"/>
</dbReference>
<dbReference type="Pfam" id="PF00589">
    <property type="entry name" value="Phage_integrase"/>
    <property type="match status" value="1"/>
</dbReference>
<keyword evidence="1" id="KW-0233">DNA recombination</keyword>
<gene>
    <name evidence="3" type="ORF">S01H1_79092</name>
</gene>
<dbReference type="InterPro" id="IPR013762">
    <property type="entry name" value="Integrase-like_cat_sf"/>
</dbReference>
<reference evidence="3" key="1">
    <citation type="journal article" date="2014" name="Front. Microbiol.">
        <title>High frequency of phylogenetically diverse reductive dehalogenase-homologous genes in deep subseafloor sedimentary metagenomes.</title>
        <authorList>
            <person name="Kawai M."/>
            <person name="Futagami T."/>
            <person name="Toyoda A."/>
            <person name="Takaki Y."/>
            <person name="Nishi S."/>
            <person name="Hori S."/>
            <person name="Arai W."/>
            <person name="Tsubouchi T."/>
            <person name="Morono Y."/>
            <person name="Uchiyama I."/>
            <person name="Ito T."/>
            <person name="Fujiyama A."/>
            <person name="Inagaki F."/>
            <person name="Takami H."/>
        </authorList>
    </citation>
    <scope>NUCLEOTIDE SEQUENCE</scope>
    <source>
        <strain evidence="3">Expedition CK06-06</strain>
    </source>
</reference>
<name>X0Y352_9ZZZZ</name>